<dbReference type="EMBL" id="PVNG01000004">
    <property type="protein sequence ID" value="PRX67332.1"/>
    <property type="molecule type" value="Genomic_DNA"/>
</dbReference>
<feature type="region of interest" description="Disordered" evidence="2">
    <location>
        <begin position="38"/>
        <end position="64"/>
    </location>
</feature>
<dbReference type="SUPFAM" id="SSF52172">
    <property type="entry name" value="CheY-like"/>
    <property type="match status" value="1"/>
</dbReference>
<dbReference type="GO" id="GO:0000160">
    <property type="term" value="P:phosphorelay signal transduction system"/>
    <property type="evidence" value="ECO:0007669"/>
    <property type="project" value="InterPro"/>
</dbReference>
<dbReference type="PROSITE" id="PS50110">
    <property type="entry name" value="RESPONSE_REGULATORY"/>
    <property type="match status" value="1"/>
</dbReference>
<evidence type="ECO:0000256" key="1">
    <source>
        <dbReference type="PROSITE-ProRule" id="PRU00169"/>
    </source>
</evidence>
<comment type="caution">
    <text evidence="4">The sequence shown here is derived from an EMBL/GenBank/DDBJ whole genome shotgun (WGS) entry which is preliminary data.</text>
</comment>
<feature type="compositionally biased region" description="Polar residues" evidence="2">
    <location>
        <begin position="55"/>
        <end position="64"/>
    </location>
</feature>
<feature type="domain" description="Response regulatory" evidence="3">
    <location>
        <begin position="7"/>
        <end position="64"/>
    </location>
</feature>
<dbReference type="RefSeq" id="WP_219911725.1">
    <property type="nucleotide sequence ID" value="NZ_JBFAIL010000028.1"/>
</dbReference>
<organism evidence="4 5">
    <name type="scientific">Nonomuraea fuscirosea</name>
    <dbReference type="NCBI Taxonomy" id="1291556"/>
    <lineage>
        <taxon>Bacteria</taxon>
        <taxon>Bacillati</taxon>
        <taxon>Actinomycetota</taxon>
        <taxon>Actinomycetes</taxon>
        <taxon>Streptosporangiales</taxon>
        <taxon>Streptosporangiaceae</taxon>
        <taxon>Nonomuraea</taxon>
    </lineage>
</organism>
<evidence type="ECO:0000313" key="5">
    <source>
        <dbReference type="Proteomes" id="UP000238312"/>
    </source>
</evidence>
<comment type="caution">
    <text evidence="1">Lacks conserved residue(s) required for the propagation of feature annotation.</text>
</comment>
<gene>
    <name evidence="4" type="ORF">B0I32_10488</name>
</gene>
<sequence length="64" mass="6895">MAANSPLVLVVDDEPNIRELLLDALELNGFRVRTAASGTQARWRARGPSSPRCANATTASRSRS</sequence>
<dbReference type="InterPro" id="IPR001789">
    <property type="entry name" value="Sig_transdc_resp-reg_receiver"/>
</dbReference>
<accession>A0A2T0N4N2</accession>
<proteinExistence type="predicted"/>
<name>A0A2T0N4N2_9ACTN</name>
<reference evidence="4 5" key="1">
    <citation type="submission" date="2018-03" db="EMBL/GenBank/DDBJ databases">
        <title>Genomic Encyclopedia of Type Strains, Phase III (KMG-III): the genomes of soil and plant-associated and newly described type strains.</title>
        <authorList>
            <person name="Whitman W."/>
        </authorList>
    </citation>
    <scope>NUCLEOTIDE SEQUENCE [LARGE SCALE GENOMIC DNA]</scope>
    <source>
        <strain evidence="4 5">CGMCC 4.7104</strain>
    </source>
</reference>
<dbReference type="AlphaFoldDB" id="A0A2T0N4N2"/>
<evidence type="ECO:0000313" key="4">
    <source>
        <dbReference type="EMBL" id="PRX67332.1"/>
    </source>
</evidence>
<protein>
    <submittedName>
        <fullName evidence="4">Response regulator receiver domain-containing protein</fullName>
    </submittedName>
</protein>
<dbReference type="Proteomes" id="UP000238312">
    <property type="component" value="Unassembled WGS sequence"/>
</dbReference>
<dbReference type="InterPro" id="IPR011006">
    <property type="entry name" value="CheY-like_superfamily"/>
</dbReference>
<dbReference type="Gene3D" id="3.40.50.2300">
    <property type="match status" value="1"/>
</dbReference>
<keyword evidence="5" id="KW-1185">Reference proteome</keyword>
<evidence type="ECO:0000259" key="3">
    <source>
        <dbReference type="PROSITE" id="PS50110"/>
    </source>
</evidence>
<evidence type="ECO:0000256" key="2">
    <source>
        <dbReference type="SAM" id="MobiDB-lite"/>
    </source>
</evidence>